<dbReference type="AlphaFoldDB" id="A0A7C5HNI7"/>
<dbReference type="PANTHER" id="PTHR47378">
    <property type="entry name" value="DIVINYL CHLOROPHYLLIDE A 8-VINYL-REDUCTASE, CHLOROPLASTIC"/>
    <property type="match status" value="1"/>
</dbReference>
<name>A0A7C5HNI7_9CHLB</name>
<dbReference type="InterPro" id="IPR016040">
    <property type="entry name" value="NAD(P)-bd_dom"/>
</dbReference>
<dbReference type="CDD" id="cd05243">
    <property type="entry name" value="SDR_a5"/>
    <property type="match status" value="1"/>
</dbReference>
<dbReference type="UniPathway" id="UPA00668"/>
<accession>A0A7C5HNI7</accession>
<keyword evidence="2" id="KW-0521">NADP</keyword>
<evidence type="ECO:0000313" key="10">
    <source>
        <dbReference type="EMBL" id="HHE32680.1"/>
    </source>
</evidence>
<dbReference type="SUPFAM" id="SSF51735">
    <property type="entry name" value="NAD(P)-binding Rossmann-fold domains"/>
    <property type="match status" value="1"/>
</dbReference>
<evidence type="ECO:0000256" key="5">
    <source>
        <dbReference type="ARBA" id="ARBA00023171"/>
    </source>
</evidence>
<dbReference type="InterPro" id="IPR044201">
    <property type="entry name" value="DVR-like"/>
</dbReference>
<protein>
    <recommendedName>
        <fullName evidence="7">Divinyl chlorophyllide a 8-vinyl-reductase, chloroplastic</fullName>
        <ecNumber evidence="6">1.3.1.75</ecNumber>
    </recommendedName>
</protein>
<evidence type="ECO:0000256" key="7">
    <source>
        <dbReference type="ARBA" id="ARBA00024089"/>
    </source>
</evidence>
<dbReference type="Gene3D" id="3.40.50.720">
    <property type="entry name" value="NAD(P)-binding Rossmann-like Domain"/>
    <property type="match status" value="1"/>
</dbReference>
<dbReference type="EMBL" id="DRSQ01000183">
    <property type="protein sequence ID" value="HHE32680.1"/>
    <property type="molecule type" value="Genomic_DNA"/>
</dbReference>
<dbReference type="GO" id="GO:0033728">
    <property type="term" value="F:3,8-divinyl protochlorophyllide a 8-vinyl-reductase (NADPH) activity"/>
    <property type="evidence" value="ECO:0007669"/>
    <property type="project" value="UniProtKB-EC"/>
</dbReference>
<evidence type="ECO:0000259" key="9">
    <source>
        <dbReference type="Pfam" id="PF13460"/>
    </source>
</evidence>
<dbReference type="PANTHER" id="PTHR47378:SF1">
    <property type="entry name" value="DIVINYL CHLOROPHYLLIDE A 8-VINYL-REDUCTASE, CHLOROPLASTIC"/>
    <property type="match status" value="1"/>
</dbReference>
<keyword evidence="4" id="KW-0560">Oxidoreductase</keyword>
<gene>
    <name evidence="10" type="ORF">ENL07_08710</name>
</gene>
<sequence>MTSSVPAEKSEKQQKKRVFVVGATGYIGKFVVRELVTRGYEVVSFARQRSGVNASTTEAETRNQLNGSEVRFGDVSDMDSLMRDGIRGEHFDAVVSCLTSRNGGIKDSWNIDYQATRNALDAGMSAGISQFVLLSAICVQKPMLEFQRAKLKFEKELRESGVTYSIVRPTAFFKSIAGQIEKVKNGKPYVMFGDGKLTACKPISEADLARFIADCLEYPEKQNKIMPIGGPGEAVTNLDQALMLFELLGREPKLKKVPIQMFDVIIPVLTLLSKVFPSFAEKAEFARIGKYYCSESMLVWDPVKQQYDADATPSYGTDTLRDFYKRALKEGLAGQELGAHSMF</sequence>
<dbReference type="InterPro" id="IPR036291">
    <property type="entry name" value="NAD(P)-bd_dom_sf"/>
</dbReference>
<dbReference type="Pfam" id="PF13460">
    <property type="entry name" value="NAD_binding_10"/>
    <property type="match status" value="1"/>
</dbReference>
<evidence type="ECO:0000256" key="6">
    <source>
        <dbReference type="ARBA" id="ARBA00024059"/>
    </source>
</evidence>
<keyword evidence="3" id="KW-0809">Transit peptide</keyword>
<dbReference type="EC" id="1.3.1.75" evidence="6"/>
<evidence type="ECO:0000256" key="8">
    <source>
        <dbReference type="ARBA" id="ARBA00049498"/>
    </source>
</evidence>
<comment type="caution">
    <text evidence="10">The sequence shown here is derived from an EMBL/GenBank/DDBJ whole genome shotgun (WGS) entry which is preliminary data.</text>
</comment>
<organism evidence="10">
    <name type="scientific">Chlorobaculum parvum</name>
    <dbReference type="NCBI Taxonomy" id="274539"/>
    <lineage>
        <taxon>Bacteria</taxon>
        <taxon>Pseudomonadati</taxon>
        <taxon>Chlorobiota</taxon>
        <taxon>Chlorobiia</taxon>
        <taxon>Chlorobiales</taxon>
        <taxon>Chlorobiaceae</taxon>
        <taxon>Chlorobaculum</taxon>
    </lineage>
</organism>
<evidence type="ECO:0000256" key="4">
    <source>
        <dbReference type="ARBA" id="ARBA00023002"/>
    </source>
</evidence>
<feature type="domain" description="NAD(P)-binding" evidence="9">
    <location>
        <begin position="22"/>
        <end position="218"/>
    </location>
</feature>
<reference evidence="10" key="1">
    <citation type="journal article" date="2020" name="mSystems">
        <title>Genome- and Community-Level Interaction Insights into Carbon Utilization and Element Cycling Functions of Hydrothermarchaeota in Hydrothermal Sediment.</title>
        <authorList>
            <person name="Zhou Z."/>
            <person name="Liu Y."/>
            <person name="Xu W."/>
            <person name="Pan J."/>
            <person name="Luo Z.H."/>
            <person name="Li M."/>
        </authorList>
    </citation>
    <scope>NUCLEOTIDE SEQUENCE [LARGE SCALE GENOMIC DNA]</scope>
    <source>
        <strain evidence="10">HyVt-633</strain>
    </source>
</reference>
<evidence type="ECO:0000256" key="1">
    <source>
        <dbReference type="ARBA" id="ARBA00005173"/>
    </source>
</evidence>
<keyword evidence="5" id="KW-0149">Chlorophyll biosynthesis</keyword>
<dbReference type="Proteomes" id="UP000886058">
    <property type="component" value="Unassembled WGS sequence"/>
</dbReference>
<evidence type="ECO:0000256" key="3">
    <source>
        <dbReference type="ARBA" id="ARBA00022946"/>
    </source>
</evidence>
<comment type="pathway">
    <text evidence="1">Porphyrin-containing compound metabolism; chlorophyll biosynthesis.</text>
</comment>
<dbReference type="GO" id="GO:0015995">
    <property type="term" value="P:chlorophyll biosynthetic process"/>
    <property type="evidence" value="ECO:0007669"/>
    <property type="project" value="UniProtKB-UniPathway"/>
</dbReference>
<evidence type="ECO:0000256" key="2">
    <source>
        <dbReference type="ARBA" id="ARBA00022857"/>
    </source>
</evidence>
<proteinExistence type="predicted"/>
<comment type="catalytic activity">
    <reaction evidence="8">
        <text>protochlorophyllide a + NADP(+) = 3,8-divinyl protochlorophyllide a + NADPH + H(+)</text>
        <dbReference type="Rhea" id="RHEA:48884"/>
        <dbReference type="ChEBI" id="CHEBI:15378"/>
        <dbReference type="ChEBI" id="CHEBI:57783"/>
        <dbReference type="ChEBI" id="CHEBI:58349"/>
        <dbReference type="ChEBI" id="CHEBI:58632"/>
        <dbReference type="ChEBI" id="CHEBI:83350"/>
        <dbReference type="EC" id="1.3.1.75"/>
    </reaction>
</comment>